<dbReference type="EMBL" id="FOMO01000005">
    <property type="protein sequence ID" value="SFD88180.1"/>
    <property type="molecule type" value="Genomic_DNA"/>
</dbReference>
<sequence>MRGALKYTGLSLAGLLALLVLLLIWVLGTAAGSRFTLGLVPGLVVDGFEGRLGGHWTAEQVHWQQGDDQVLVHQAQFDWSPSCLLRLTLCIDTLRSERIELSFAPSEAPPSDEPFSLPQLNLPLALELGEVWLGSLQLNGADQLQGLELAADWASEGLNISRLHVQRDELVVDLHGYVQPSGEWPLKLKGSAVLPAPGDEPWNLALEIEGELIQGLALFVDSSGYLAGRLSGEVQPLAEHIPARLSLRVDGFKAVESLPETLRLNGVALRAGGNLQDGYQVHGIGLLPADGAVVALSLDGRVDAKGADIENLSLSAGPGERLAVNGRLD</sequence>
<reference evidence="6" key="1">
    <citation type="submission" date="2016-10" db="EMBL/GenBank/DDBJ databases">
        <authorList>
            <person name="Varghese N."/>
            <person name="Submissions S."/>
        </authorList>
    </citation>
    <scope>NUCLEOTIDE SEQUENCE [LARGE SCALE GENOMIC DNA]</scope>
    <source>
        <strain evidence="6">JCM 2783</strain>
    </source>
</reference>
<keyword evidence="2" id="KW-0812">Transmembrane</keyword>
<dbReference type="GO" id="GO:0009306">
    <property type="term" value="P:protein secretion"/>
    <property type="evidence" value="ECO:0007669"/>
    <property type="project" value="TreeGrafter"/>
</dbReference>
<dbReference type="GO" id="GO:0097347">
    <property type="term" value="C:TAM protein secretion complex"/>
    <property type="evidence" value="ECO:0007669"/>
    <property type="project" value="TreeGrafter"/>
</dbReference>
<dbReference type="PANTHER" id="PTHR36985">
    <property type="entry name" value="TRANSLOCATION AND ASSEMBLY MODULE SUBUNIT TAMB"/>
    <property type="match status" value="1"/>
</dbReference>
<dbReference type="AlphaFoldDB" id="A0A1I1W5F0"/>
<proteinExistence type="predicted"/>
<evidence type="ECO:0000256" key="3">
    <source>
        <dbReference type="ARBA" id="ARBA00022989"/>
    </source>
</evidence>
<comment type="subcellular location">
    <subcellularLocation>
        <location evidence="1">Membrane</location>
        <topology evidence="1">Single-pass membrane protein</topology>
    </subcellularLocation>
</comment>
<evidence type="ECO:0000256" key="4">
    <source>
        <dbReference type="ARBA" id="ARBA00023136"/>
    </source>
</evidence>
<dbReference type="GO" id="GO:0005886">
    <property type="term" value="C:plasma membrane"/>
    <property type="evidence" value="ECO:0007669"/>
    <property type="project" value="TreeGrafter"/>
</dbReference>
<name>A0A1I1W5F0_PSEOC</name>
<dbReference type="PANTHER" id="PTHR36985:SF1">
    <property type="entry name" value="TRANSLOCATION AND ASSEMBLY MODULE SUBUNIT TAMB"/>
    <property type="match status" value="1"/>
</dbReference>
<accession>A0A1I1W5F0</accession>
<gene>
    <name evidence="5" type="ORF">SAMN05216372_10587</name>
</gene>
<keyword evidence="6" id="KW-1185">Reference proteome</keyword>
<protein>
    <submittedName>
        <fullName evidence="5">Translocation and assembly module TamB</fullName>
    </submittedName>
</protein>
<evidence type="ECO:0000256" key="2">
    <source>
        <dbReference type="ARBA" id="ARBA00022692"/>
    </source>
</evidence>
<organism evidence="5 6">
    <name type="scientific">Pseudomonas straminea</name>
    <dbReference type="NCBI Taxonomy" id="47882"/>
    <lineage>
        <taxon>Bacteria</taxon>
        <taxon>Pseudomonadati</taxon>
        <taxon>Pseudomonadota</taxon>
        <taxon>Gammaproteobacteria</taxon>
        <taxon>Pseudomonadales</taxon>
        <taxon>Pseudomonadaceae</taxon>
        <taxon>Phytopseudomonas</taxon>
    </lineage>
</organism>
<evidence type="ECO:0000256" key="1">
    <source>
        <dbReference type="ARBA" id="ARBA00004167"/>
    </source>
</evidence>
<keyword evidence="4" id="KW-0472">Membrane</keyword>
<dbReference type="Proteomes" id="UP000243950">
    <property type="component" value="Unassembled WGS sequence"/>
</dbReference>
<keyword evidence="3" id="KW-1133">Transmembrane helix</keyword>
<evidence type="ECO:0000313" key="5">
    <source>
        <dbReference type="EMBL" id="SFD88180.1"/>
    </source>
</evidence>
<evidence type="ECO:0000313" key="6">
    <source>
        <dbReference type="Proteomes" id="UP000243950"/>
    </source>
</evidence>